<name>A0AAV7SZI3_PLEWA</name>
<comment type="caution">
    <text evidence="1">The sequence shown here is derived from an EMBL/GenBank/DDBJ whole genome shotgun (WGS) entry which is preliminary data.</text>
</comment>
<reference evidence="1" key="1">
    <citation type="journal article" date="2022" name="bioRxiv">
        <title>Sequencing and chromosome-scale assembly of the giantPleurodeles waltlgenome.</title>
        <authorList>
            <person name="Brown T."/>
            <person name="Elewa A."/>
            <person name="Iarovenko S."/>
            <person name="Subramanian E."/>
            <person name="Araus A.J."/>
            <person name="Petzold A."/>
            <person name="Susuki M."/>
            <person name="Suzuki K.-i.T."/>
            <person name="Hayashi T."/>
            <person name="Toyoda A."/>
            <person name="Oliveira C."/>
            <person name="Osipova E."/>
            <person name="Leigh N.D."/>
            <person name="Simon A."/>
            <person name="Yun M.H."/>
        </authorList>
    </citation>
    <scope>NUCLEOTIDE SEQUENCE</scope>
    <source>
        <strain evidence="1">20211129_DDA</strain>
        <tissue evidence="1">Liver</tissue>
    </source>
</reference>
<dbReference type="AlphaFoldDB" id="A0AAV7SZI3"/>
<protein>
    <submittedName>
        <fullName evidence="1">Uncharacterized protein</fullName>
    </submittedName>
</protein>
<dbReference type="EMBL" id="JANPWB010000007">
    <property type="protein sequence ID" value="KAJ1169331.1"/>
    <property type="molecule type" value="Genomic_DNA"/>
</dbReference>
<evidence type="ECO:0000313" key="2">
    <source>
        <dbReference type="Proteomes" id="UP001066276"/>
    </source>
</evidence>
<sequence length="67" mass="7459">MDGFPTDVVLRVTLLTARSVGDVTPYMRTSLRYLQLAPRCTNQPMLPVIEVIIIGSPVFPSSCCFDR</sequence>
<dbReference type="Proteomes" id="UP001066276">
    <property type="component" value="Chromosome 4_1"/>
</dbReference>
<proteinExistence type="predicted"/>
<gene>
    <name evidence="1" type="ORF">NDU88_001224</name>
</gene>
<organism evidence="1 2">
    <name type="scientific">Pleurodeles waltl</name>
    <name type="common">Iberian ribbed newt</name>
    <dbReference type="NCBI Taxonomy" id="8319"/>
    <lineage>
        <taxon>Eukaryota</taxon>
        <taxon>Metazoa</taxon>
        <taxon>Chordata</taxon>
        <taxon>Craniata</taxon>
        <taxon>Vertebrata</taxon>
        <taxon>Euteleostomi</taxon>
        <taxon>Amphibia</taxon>
        <taxon>Batrachia</taxon>
        <taxon>Caudata</taxon>
        <taxon>Salamandroidea</taxon>
        <taxon>Salamandridae</taxon>
        <taxon>Pleurodelinae</taxon>
        <taxon>Pleurodeles</taxon>
    </lineage>
</organism>
<evidence type="ECO:0000313" key="1">
    <source>
        <dbReference type="EMBL" id="KAJ1169331.1"/>
    </source>
</evidence>
<accession>A0AAV7SZI3</accession>
<keyword evidence="2" id="KW-1185">Reference proteome</keyword>